<keyword evidence="6" id="KW-0472">Membrane</keyword>
<evidence type="ECO:0000256" key="5">
    <source>
        <dbReference type="ARBA" id="ARBA00023033"/>
    </source>
</evidence>
<dbReference type="PANTHER" id="PTHR13789">
    <property type="entry name" value="MONOOXYGENASE"/>
    <property type="match status" value="1"/>
</dbReference>
<accession>A0ABP1DKW8</accession>
<keyword evidence="6" id="KW-1133">Transmembrane helix</keyword>
<dbReference type="PANTHER" id="PTHR13789:SF309">
    <property type="entry name" value="PUTATIVE (AFU_ORTHOLOGUE AFUA_6G14510)-RELATED"/>
    <property type="match status" value="1"/>
</dbReference>
<feature type="domain" description="FAD-binding" evidence="7">
    <location>
        <begin position="6"/>
        <end position="327"/>
    </location>
</feature>
<dbReference type="SUPFAM" id="SSF51905">
    <property type="entry name" value="FAD/NAD(P)-binding domain"/>
    <property type="match status" value="1"/>
</dbReference>
<keyword evidence="9" id="KW-1185">Reference proteome</keyword>
<keyword evidence="3" id="KW-0274">FAD</keyword>
<dbReference type="Pfam" id="PF01494">
    <property type="entry name" value="FAD_binding_3"/>
    <property type="match status" value="1"/>
</dbReference>
<dbReference type="InterPro" id="IPR002938">
    <property type="entry name" value="FAD-bd"/>
</dbReference>
<dbReference type="EMBL" id="OZ037947">
    <property type="protein sequence ID" value="CAL1707693.1"/>
    <property type="molecule type" value="Genomic_DNA"/>
</dbReference>
<dbReference type="InterPro" id="IPR036188">
    <property type="entry name" value="FAD/NAD-bd_sf"/>
</dbReference>
<keyword evidence="5" id="KW-0503">Monooxygenase</keyword>
<evidence type="ECO:0000313" key="8">
    <source>
        <dbReference type="EMBL" id="CAL1707693.1"/>
    </source>
</evidence>
<evidence type="ECO:0000256" key="1">
    <source>
        <dbReference type="ARBA" id="ARBA00007992"/>
    </source>
</evidence>
<gene>
    <name evidence="8" type="ORF">GFSPODELE1_LOCUS6487</name>
</gene>
<keyword evidence="4" id="KW-0560">Oxidoreductase</keyword>
<evidence type="ECO:0000256" key="4">
    <source>
        <dbReference type="ARBA" id="ARBA00023002"/>
    </source>
</evidence>
<evidence type="ECO:0000313" key="9">
    <source>
        <dbReference type="Proteomes" id="UP001497453"/>
    </source>
</evidence>
<evidence type="ECO:0000259" key="7">
    <source>
        <dbReference type="Pfam" id="PF01494"/>
    </source>
</evidence>
<dbReference type="Gene3D" id="3.50.50.60">
    <property type="entry name" value="FAD/NAD(P)-binding domain"/>
    <property type="match status" value="1"/>
</dbReference>
<dbReference type="InterPro" id="IPR050493">
    <property type="entry name" value="FAD-dep_Monooxygenase_BioMet"/>
</dbReference>
<sequence>MPELGTKVIIVGCAIAGPVLAMFLLGQGYVPVVYERLDALTEGGVSLMLQPNGLRVLAQIPGLEESLEGGAIARILFESVVPEDKGVLSESYVLGKLKEELGFGLLGVARSSFHRKLVEAAEQRGIKIIWGHQLIDLEQHEDHVTVTFQNGNTDTASFVVGCDGLHSNTRICLFGKEQADFTGLVQIGGASPAPPGRPFELPTMLSVFGNGEHFIAYAVSDNRYSWAGTRREPEAKETWKAMDKDAQEDFKKNSSYSSWGAGVGDLVRNADKVVKYGLYDRPELTTWHSGRVILIGDAAHPTSPHLGQGANQAFEDVALLSKLLKEHNPHANPPSTETLSKVFTELEKVRIPRSAALVAGARKSGETRVVAGVEECKKRNDYYRESWKDDETIMRNHRAVYAAQ</sequence>
<organism evidence="8 9">
    <name type="scientific">Somion occarium</name>
    <dbReference type="NCBI Taxonomy" id="3059160"/>
    <lineage>
        <taxon>Eukaryota</taxon>
        <taxon>Fungi</taxon>
        <taxon>Dikarya</taxon>
        <taxon>Basidiomycota</taxon>
        <taxon>Agaricomycotina</taxon>
        <taxon>Agaricomycetes</taxon>
        <taxon>Polyporales</taxon>
        <taxon>Cerrenaceae</taxon>
        <taxon>Somion</taxon>
    </lineage>
</organism>
<dbReference type="Proteomes" id="UP001497453">
    <property type="component" value="Chromosome 4"/>
</dbReference>
<evidence type="ECO:0000256" key="2">
    <source>
        <dbReference type="ARBA" id="ARBA00022630"/>
    </source>
</evidence>
<keyword evidence="6" id="KW-0812">Transmembrane</keyword>
<reference evidence="9" key="1">
    <citation type="submission" date="2024-04" db="EMBL/GenBank/DDBJ databases">
        <authorList>
            <person name="Shaw F."/>
            <person name="Minotto A."/>
        </authorList>
    </citation>
    <scope>NUCLEOTIDE SEQUENCE [LARGE SCALE GENOMIC DNA]</scope>
</reference>
<dbReference type="PRINTS" id="PR00420">
    <property type="entry name" value="RNGMNOXGNASE"/>
</dbReference>
<protein>
    <recommendedName>
        <fullName evidence="7">FAD-binding domain-containing protein</fullName>
    </recommendedName>
</protein>
<proteinExistence type="inferred from homology"/>
<keyword evidence="2" id="KW-0285">Flavoprotein</keyword>
<feature type="transmembrane region" description="Helical" evidence="6">
    <location>
        <begin position="6"/>
        <end position="26"/>
    </location>
</feature>
<comment type="similarity">
    <text evidence="1">Belongs to the paxM FAD-dependent monooxygenase family.</text>
</comment>
<evidence type="ECO:0000256" key="3">
    <source>
        <dbReference type="ARBA" id="ARBA00022827"/>
    </source>
</evidence>
<name>A0ABP1DKW8_9APHY</name>
<evidence type="ECO:0000256" key="6">
    <source>
        <dbReference type="SAM" id="Phobius"/>
    </source>
</evidence>